<evidence type="ECO:0000313" key="2">
    <source>
        <dbReference type="EMBL" id="GBP82842.1"/>
    </source>
</evidence>
<evidence type="ECO:0008006" key="4">
    <source>
        <dbReference type="Google" id="ProtNLM"/>
    </source>
</evidence>
<sequence length="81" mass="8981">MAYARLCMCAWCVYALRLMVLRGDSLELITVTLCTLSYVDNSKHPPPDAGLSPPVVSGGLSVTLQRRRDERKDFSPIGRLV</sequence>
<dbReference type="Proteomes" id="UP000299102">
    <property type="component" value="Unassembled WGS sequence"/>
</dbReference>
<organism evidence="2 3">
    <name type="scientific">Eumeta variegata</name>
    <name type="common">Bagworm moth</name>
    <name type="synonym">Eumeta japonica</name>
    <dbReference type="NCBI Taxonomy" id="151549"/>
    <lineage>
        <taxon>Eukaryota</taxon>
        <taxon>Metazoa</taxon>
        <taxon>Ecdysozoa</taxon>
        <taxon>Arthropoda</taxon>
        <taxon>Hexapoda</taxon>
        <taxon>Insecta</taxon>
        <taxon>Pterygota</taxon>
        <taxon>Neoptera</taxon>
        <taxon>Endopterygota</taxon>
        <taxon>Lepidoptera</taxon>
        <taxon>Glossata</taxon>
        <taxon>Ditrysia</taxon>
        <taxon>Tineoidea</taxon>
        <taxon>Psychidae</taxon>
        <taxon>Oiketicinae</taxon>
        <taxon>Eumeta</taxon>
    </lineage>
</organism>
<dbReference type="EMBL" id="BGZK01001590">
    <property type="protein sequence ID" value="GBP82842.1"/>
    <property type="molecule type" value="Genomic_DNA"/>
</dbReference>
<proteinExistence type="predicted"/>
<dbReference type="AlphaFoldDB" id="A0A4C1Z6A3"/>
<keyword evidence="3" id="KW-1185">Reference proteome</keyword>
<gene>
    <name evidence="2" type="ORF">EVAR_34506_1</name>
</gene>
<evidence type="ECO:0000256" key="1">
    <source>
        <dbReference type="SAM" id="SignalP"/>
    </source>
</evidence>
<protein>
    <recommendedName>
        <fullName evidence="4">Secreted protein</fullName>
    </recommendedName>
</protein>
<evidence type="ECO:0000313" key="3">
    <source>
        <dbReference type="Proteomes" id="UP000299102"/>
    </source>
</evidence>
<comment type="caution">
    <text evidence="2">The sequence shown here is derived from an EMBL/GenBank/DDBJ whole genome shotgun (WGS) entry which is preliminary data.</text>
</comment>
<keyword evidence="1" id="KW-0732">Signal</keyword>
<feature type="chain" id="PRO_5020021456" description="Secreted protein" evidence="1">
    <location>
        <begin position="16"/>
        <end position="81"/>
    </location>
</feature>
<feature type="signal peptide" evidence="1">
    <location>
        <begin position="1"/>
        <end position="15"/>
    </location>
</feature>
<name>A0A4C1Z6A3_EUMVA</name>
<reference evidence="2 3" key="1">
    <citation type="journal article" date="2019" name="Commun. Biol.">
        <title>The bagworm genome reveals a unique fibroin gene that provides high tensile strength.</title>
        <authorList>
            <person name="Kono N."/>
            <person name="Nakamura H."/>
            <person name="Ohtoshi R."/>
            <person name="Tomita M."/>
            <person name="Numata K."/>
            <person name="Arakawa K."/>
        </authorList>
    </citation>
    <scope>NUCLEOTIDE SEQUENCE [LARGE SCALE GENOMIC DNA]</scope>
</reference>
<accession>A0A4C1Z6A3</accession>